<organism evidence="1 2">
    <name type="scientific">Solanum commersonii</name>
    <name type="common">Commerson's wild potato</name>
    <name type="synonym">Commerson's nightshade</name>
    <dbReference type="NCBI Taxonomy" id="4109"/>
    <lineage>
        <taxon>Eukaryota</taxon>
        <taxon>Viridiplantae</taxon>
        <taxon>Streptophyta</taxon>
        <taxon>Embryophyta</taxon>
        <taxon>Tracheophyta</taxon>
        <taxon>Spermatophyta</taxon>
        <taxon>Magnoliopsida</taxon>
        <taxon>eudicotyledons</taxon>
        <taxon>Gunneridae</taxon>
        <taxon>Pentapetalae</taxon>
        <taxon>asterids</taxon>
        <taxon>lamiids</taxon>
        <taxon>Solanales</taxon>
        <taxon>Solanaceae</taxon>
        <taxon>Solanoideae</taxon>
        <taxon>Solaneae</taxon>
        <taxon>Solanum</taxon>
    </lineage>
</organism>
<name>A0A9J5ZL53_SOLCO</name>
<dbReference type="Proteomes" id="UP000824120">
    <property type="component" value="Chromosome 4"/>
</dbReference>
<protein>
    <submittedName>
        <fullName evidence="1">Uncharacterized protein</fullName>
    </submittedName>
</protein>
<reference evidence="1 2" key="1">
    <citation type="submission" date="2020-09" db="EMBL/GenBank/DDBJ databases">
        <title>De no assembly of potato wild relative species, Solanum commersonii.</title>
        <authorList>
            <person name="Cho K."/>
        </authorList>
    </citation>
    <scope>NUCLEOTIDE SEQUENCE [LARGE SCALE GENOMIC DNA]</scope>
    <source>
        <strain evidence="1">LZ3.2</strain>
        <tissue evidence="1">Leaf</tissue>
    </source>
</reference>
<proteinExistence type="predicted"/>
<accession>A0A9J5ZL53</accession>
<evidence type="ECO:0000313" key="1">
    <source>
        <dbReference type="EMBL" id="KAG5612866.1"/>
    </source>
</evidence>
<keyword evidence="2" id="KW-1185">Reference proteome</keyword>
<gene>
    <name evidence="1" type="ORF">H5410_024147</name>
</gene>
<dbReference type="AlphaFoldDB" id="A0A9J5ZL53"/>
<sequence length="115" mass="13388">MGFSGNKFFYCVSGIVRRKKKKRMMCNGESALMFMKKEVLNPRLFLSFHRLKVVVMVIMEEDNILMKCIPEFPTLLMLSDLASKYSLTPSEIVSIQTRHCLQKLRHDVNNKDISL</sequence>
<dbReference type="OrthoDB" id="1304766at2759"/>
<evidence type="ECO:0000313" key="2">
    <source>
        <dbReference type="Proteomes" id="UP000824120"/>
    </source>
</evidence>
<comment type="caution">
    <text evidence="1">The sequence shown here is derived from an EMBL/GenBank/DDBJ whole genome shotgun (WGS) entry which is preliminary data.</text>
</comment>
<dbReference type="EMBL" id="JACXVP010000004">
    <property type="protein sequence ID" value="KAG5612866.1"/>
    <property type="molecule type" value="Genomic_DNA"/>
</dbReference>